<dbReference type="Pfam" id="PF19300">
    <property type="entry name" value="BPD_transp_1_N"/>
    <property type="match status" value="1"/>
</dbReference>
<proteinExistence type="inferred from homology"/>
<feature type="transmembrane region" description="Helical" evidence="7">
    <location>
        <begin position="134"/>
        <end position="162"/>
    </location>
</feature>
<evidence type="ECO:0000256" key="6">
    <source>
        <dbReference type="ARBA" id="ARBA00023136"/>
    </source>
</evidence>
<dbReference type="PANTHER" id="PTHR43163:SF6">
    <property type="entry name" value="DIPEPTIDE TRANSPORT SYSTEM PERMEASE PROTEIN DPPB-RELATED"/>
    <property type="match status" value="1"/>
</dbReference>
<feature type="transmembrane region" description="Helical" evidence="7">
    <location>
        <begin position="182"/>
        <end position="201"/>
    </location>
</feature>
<evidence type="ECO:0000313" key="9">
    <source>
        <dbReference type="EMBL" id="MDQ0225599.1"/>
    </source>
</evidence>
<accession>A0ABT9Z019</accession>
<keyword evidence="6 7" id="KW-0472">Membrane</keyword>
<evidence type="ECO:0000256" key="4">
    <source>
        <dbReference type="ARBA" id="ARBA00022692"/>
    </source>
</evidence>
<gene>
    <name evidence="9" type="ORF">J2S02_001943</name>
</gene>
<comment type="caution">
    <text evidence="9">The sequence shown here is derived from an EMBL/GenBank/DDBJ whole genome shotgun (WGS) entry which is preliminary data.</text>
</comment>
<feature type="transmembrane region" description="Helical" evidence="7">
    <location>
        <begin position="284"/>
        <end position="308"/>
    </location>
</feature>
<dbReference type="CDD" id="cd06261">
    <property type="entry name" value="TM_PBP2"/>
    <property type="match status" value="1"/>
</dbReference>
<comment type="similarity">
    <text evidence="7">Belongs to the binding-protein-dependent transport system permease family.</text>
</comment>
<dbReference type="InterPro" id="IPR035906">
    <property type="entry name" value="MetI-like_sf"/>
</dbReference>
<evidence type="ECO:0000256" key="3">
    <source>
        <dbReference type="ARBA" id="ARBA00022475"/>
    </source>
</evidence>
<name>A0ABT9Z019_9BACI</name>
<evidence type="ECO:0000256" key="1">
    <source>
        <dbReference type="ARBA" id="ARBA00004651"/>
    </source>
</evidence>
<keyword evidence="4 7" id="KW-0812">Transmembrane</keyword>
<reference evidence="9 10" key="1">
    <citation type="submission" date="2023-07" db="EMBL/GenBank/DDBJ databases">
        <title>Genomic Encyclopedia of Type Strains, Phase IV (KMG-IV): sequencing the most valuable type-strain genomes for metagenomic binning, comparative biology and taxonomic classification.</title>
        <authorList>
            <person name="Goeker M."/>
        </authorList>
    </citation>
    <scope>NUCLEOTIDE SEQUENCE [LARGE SCALE GENOMIC DNA]</scope>
    <source>
        <strain evidence="9 10">DSM 17723</strain>
    </source>
</reference>
<evidence type="ECO:0000256" key="5">
    <source>
        <dbReference type="ARBA" id="ARBA00022989"/>
    </source>
</evidence>
<dbReference type="EMBL" id="JAUSTZ010000003">
    <property type="protein sequence ID" value="MDQ0225599.1"/>
    <property type="molecule type" value="Genomic_DNA"/>
</dbReference>
<dbReference type="SUPFAM" id="SSF161098">
    <property type="entry name" value="MetI-like"/>
    <property type="match status" value="1"/>
</dbReference>
<sequence>MFQYLTRRILISIPVLFGVTLLNFVLIYFSPGDPAELSQNPNATEADRELRREMLGLDDPFFIQYVKWLWGLLQGDLGTSFTSFQPVATMIVDKLGPTLLLMISSIIVAYLIAIPIGILSAIRQYTWLDYLSTTGAFLGVSIPNFFFGLGAIYIFGVVWGVLPTGGMNTLGQSGFGDLLLHLILPTLTLGTAIAGGMVRYVRSSVLEVLGQDFLRTARSKGLKEFVVINKHALKNALIPIITIVGMDIPLLIGGSVITETIFQWPGMGQLTIQSILSRDYPTLMAINLIAAVSVLIANIWADVMYAVVDPRVKYH</sequence>
<evidence type="ECO:0000259" key="8">
    <source>
        <dbReference type="PROSITE" id="PS50928"/>
    </source>
</evidence>
<dbReference type="PROSITE" id="PS50928">
    <property type="entry name" value="ABC_TM1"/>
    <property type="match status" value="1"/>
</dbReference>
<feature type="transmembrane region" description="Helical" evidence="7">
    <location>
        <begin position="237"/>
        <end position="264"/>
    </location>
</feature>
<feature type="transmembrane region" description="Helical" evidence="7">
    <location>
        <begin position="9"/>
        <end position="29"/>
    </location>
</feature>
<keyword evidence="10" id="KW-1185">Reference proteome</keyword>
<evidence type="ECO:0000313" key="10">
    <source>
        <dbReference type="Proteomes" id="UP001232245"/>
    </source>
</evidence>
<dbReference type="InterPro" id="IPR045621">
    <property type="entry name" value="BPD_transp_1_N"/>
</dbReference>
<evidence type="ECO:0000256" key="7">
    <source>
        <dbReference type="RuleBase" id="RU363032"/>
    </source>
</evidence>
<dbReference type="RefSeq" id="WP_095299488.1">
    <property type="nucleotide sequence ID" value="NZ_CADEPK010000006.1"/>
</dbReference>
<protein>
    <submittedName>
        <fullName evidence="9">Peptide/nickel transport system permease protein</fullName>
    </submittedName>
</protein>
<keyword evidence="3" id="KW-1003">Cell membrane</keyword>
<feature type="transmembrane region" description="Helical" evidence="7">
    <location>
        <begin position="99"/>
        <end position="122"/>
    </location>
</feature>
<organism evidence="9 10">
    <name type="scientific">Metabacillus niabensis</name>
    <dbReference type="NCBI Taxonomy" id="324854"/>
    <lineage>
        <taxon>Bacteria</taxon>
        <taxon>Bacillati</taxon>
        <taxon>Bacillota</taxon>
        <taxon>Bacilli</taxon>
        <taxon>Bacillales</taxon>
        <taxon>Bacillaceae</taxon>
        <taxon>Metabacillus</taxon>
    </lineage>
</organism>
<comment type="subcellular location">
    <subcellularLocation>
        <location evidence="1 7">Cell membrane</location>
        <topology evidence="1 7">Multi-pass membrane protein</topology>
    </subcellularLocation>
</comment>
<dbReference type="Pfam" id="PF00528">
    <property type="entry name" value="BPD_transp_1"/>
    <property type="match status" value="1"/>
</dbReference>
<dbReference type="Gene3D" id="1.10.3720.10">
    <property type="entry name" value="MetI-like"/>
    <property type="match status" value="1"/>
</dbReference>
<dbReference type="InterPro" id="IPR000515">
    <property type="entry name" value="MetI-like"/>
</dbReference>
<dbReference type="Proteomes" id="UP001232245">
    <property type="component" value="Unassembled WGS sequence"/>
</dbReference>
<keyword evidence="5 7" id="KW-1133">Transmembrane helix</keyword>
<evidence type="ECO:0000256" key="2">
    <source>
        <dbReference type="ARBA" id="ARBA00022448"/>
    </source>
</evidence>
<keyword evidence="2 7" id="KW-0813">Transport</keyword>
<dbReference type="PANTHER" id="PTHR43163">
    <property type="entry name" value="DIPEPTIDE TRANSPORT SYSTEM PERMEASE PROTEIN DPPB-RELATED"/>
    <property type="match status" value="1"/>
</dbReference>
<feature type="domain" description="ABC transmembrane type-1" evidence="8">
    <location>
        <begin position="95"/>
        <end position="301"/>
    </location>
</feature>